<evidence type="ECO:0000313" key="1">
    <source>
        <dbReference type="EMBL" id="WGK69746.1"/>
    </source>
</evidence>
<dbReference type="EMBL" id="CP123443">
    <property type="protein sequence ID" value="WGK69746.1"/>
    <property type="molecule type" value="Genomic_DNA"/>
</dbReference>
<organism evidence="1 2">
    <name type="scientific">Candidatus Haliotispira prima</name>
    <dbReference type="NCBI Taxonomy" id="3034016"/>
    <lineage>
        <taxon>Bacteria</taxon>
        <taxon>Pseudomonadati</taxon>
        <taxon>Spirochaetota</taxon>
        <taxon>Spirochaetia</taxon>
        <taxon>Spirochaetales</taxon>
        <taxon>Spirochaetaceae</taxon>
        <taxon>Candidatus Haliotispira</taxon>
    </lineage>
</organism>
<dbReference type="RefSeq" id="WP_326927932.1">
    <property type="nucleotide sequence ID" value="NZ_CP123443.1"/>
</dbReference>
<name>A0ABY8MIU5_9SPIO</name>
<keyword evidence="2" id="KW-1185">Reference proteome</keyword>
<evidence type="ECO:0000313" key="2">
    <source>
        <dbReference type="Proteomes" id="UP001228690"/>
    </source>
</evidence>
<gene>
    <name evidence="1" type="ORF">P0082_02460</name>
</gene>
<reference evidence="1 2" key="1">
    <citation type="submission" date="2023-04" db="EMBL/GenBank/DDBJ databases">
        <title>Spirochaete genome identified in red abalone sample constitutes a novel genus.</title>
        <authorList>
            <person name="Sharma S.P."/>
            <person name="Purcell C.M."/>
            <person name="Hyde J.R."/>
            <person name="Severin A.J."/>
        </authorList>
    </citation>
    <scope>NUCLEOTIDE SEQUENCE [LARGE SCALE GENOMIC DNA]</scope>
    <source>
        <strain evidence="1 2">SP-2023</strain>
    </source>
</reference>
<proteinExistence type="predicted"/>
<sequence>MKLIIDVKDEKAPFVSELLRKNLDFVKIEEIQEEKSEILEGIKEAVEEMKLIKAGKLKGIPARELLNDL</sequence>
<protein>
    <submittedName>
        <fullName evidence="1">Uncharacterized protein</fullName>
    </submittedName>
</protein>
<accession>A0ABY8MIU5</accession>
<dbReference type="Proteomes" id="UP001228690">
    <property type="component" value="Chromosome"/>
</dbReference>